<dbReference type="Proteomes" id="UP000061382">
    <property type="component" value="Plasmid 1"/>
</dbReference>
<proteinExistence type="predicted"/>
<dbReference type="AlphaFoldDB" id="A0A0P0D3X9"/>
<evidence type="ECO:0000313" key="2">
    <source>
        <dbReference type="EMBL" id="ALJ01635.1"/>
    </source>
</evidence>
<geneLocation type="plasmid" evidence="2 3">
    <name>1</name>
</geneLocation>
<name>A0A0P0D3X9_9BACT</name>
<sequence length="63" mass="7202">MECGQAKENTRFIPMLPDPAEKQKPKVRGYLVEALEHAMGACSKEIYQWLAKYTAFSQRLLVS</sequence>
<keyword evidence="3" id="KW-1185">Reference proteome</keyword>
<evidence type="ECO:0000313" key="3">
    <source>
        <dbReference type="Proteomes" id="UP000061382"/>
    </source>
</evidence>
<protein>
    <submittedName>
        <fullName evidence="2">Uncharacterized protein</fullName>
    </submittedName>
</protein>
<keyword evidence="2" id="KW-0614">Plasmid</keyword>
<gene>
    <name evidence="2" type="ORF">DC20_21430</name>
</gene>
<dbReference type="KEGG" id="rti:DC20_21430"/>
<reference evidence="2 3" key="1">
    <citation type="submission" date="2015-08" db="EMBL/GenBank/DDBJ databases">
        <title>Complete genome sequence of Rufibacter tibetensis strain 1351t, a radiation-resistant bacterium from tibet plateau.</title>
        <authorList>
            <person name="Dai J."/>
        </authorList>
    </citation>
    <scope>NUCLEOTIDE SEQUENCE [LARGE SCALE GENOMIC DNA]</scope>
    <source>
        <strain evidence="2 3">1351</strain>
        <plasmid evidence="2 3">1</plasmid>
    </source>
</reference>
<accession>A0A0P0D3X9</accession>
<dbReference type="RefSeq" id="WP_062546090.1">
    <property type="nucleotide sequence ID" value="NZ_CP012644.1"/>
</dbReference>
<dbReference type="EMBL" id="CP012644">
    <property type="protein sequence ID" value="ALJ01635.1"/>
    <property type="molecule type" value="Genomic_DNA"/>
</dbReference>
<evidence type="ECO:0000256" key="1">
    <source>
        <dbReference type="SAM" id="MobiDB-lite"/>
    </source>
</evidence>
<feature type="region of interest" description="Disordered" evidence="1">
    <location>
        <begin position="1"/>
        <end position="20"/>
    </location>
</feature>
<organism evidence="2 3">
    <name type="scientific">Rufibacter tibetensis</name>
    <dbReference type="NCBI Taxonomy" id="512763"/>
    <lineage>
        <taxon>Bacteria</taxon>
        <taxon>Pseudomonadati</taxon>
        <taxon>Bacteroidota</taxon>
        <taxon>Cytophagia</taxon>
        <taxon>Cytophagales</taxon>
        <taxon>Hymenobacteraceae</taxon>
        <taxon>Rufibacter</taxon>
    </lineage>
</organism>